<dbReference type="AlphaFoldDB" id="A0A0L0SY39"/>
<keyword evidence="5" id="KW-1185">Reference proteome</keyword>
<dbReference type="InterPro" id="IPR002347">
    <property type="entry name" value="SDR_fam"/>
</dbReference>
<keyword evidence="2" id="KW-0560">Oxidoreductase</keyword>
<dbReference type="VEuPathDB" id="FungiDB:AMAG_11883"/>
<dbReference type="PRINTS" id="PR00081">
    <property type="entry name" value="GDHRDH"/>
</dbReference>
<dbReference type="EMBL" id="GG745353">
    <property type="protein sequence ID" value="KNE67422.1"/>
    <property type="molecule type" value="Genomic_DNA"/>
</dbReference>
<dbReference type="GO" id="GO:0016491">
    <property type="term" value="F:oxidoreductase activity"/>
    <property type="evidence" value="ECO:0007669"/>
    <property type="project" value="UniProtKB-KW"/>
</dbReference>
<evidence type="ECO:0000256" key="1">
    <source>
        <dbReference type="ARBA" id="ARBA00006484"/>
    </source>
</evidence>
<evidence type="ECO:0000256" key="2">
    <source>
        <dbReference type="ARBA" id="ARBA00023002"/>
    </source>
</evidence>
<organism evidence="4 5">
    <name type="scientific">Allomyces macrogynus (strain ATCC 38327)</name>
    <name type="common">Allomyces javanicus var. macrogynus</name>
    <dbReference type="NCBI Taxonomy" id="578462"/>
    <lineage>
        <taxon>Eukaryota</taxon>
        <taxon>Fungi</taxon>
        <taxon>Fungi incertae sedis</taxon>
        <taxon>Blastocladiomycota</taxon>
        <taxon>Blastocladiomycetes</taxon>
        <taxon>Blastocladiales</taxon>
        <taxon>Blastocladiaceae</taxon>
        <taxon>Allomyces</taxon>
    </lineage>
</organism>
<dbReference type="InterPro" id="IPR036291">
    <property type="entry name" value="NAD(P)-bd_dom_sf"/>
</dbReference>
<dbReference type="OMA" id="IEDTIFM"/>
<dbReference type="Proteomes" id="UP000054350">
    <property type="component" value="Unassembled WGS sequence"/>
</dbReference>
<evidence type="ECO:0000256" key="3">
    <source>
        <dbReference type="RuleBase" id="RU000363"/>
    </source>
</evidence>
<evidence type="ECO:0000313" key="4">
    <source>
        <dbReference type="EMBL" id="KNE67422.1"/>
    </source>
</evidence>
<dbReference type="PRINTS" id="PR00080">
    <property type="entry name" value="SDRFAMILY"/>
</dbReference>
<evidence type="ECO:0000313" key="5">
    <source>
        <dbReference type="Proteomes" id="UP000054350"/>
    </source>
</evidence>
<dbReference type="Gene3D" id="3.40.50.720">
    <property type="entry name" value="NAD(P)-binding Rossmann-like Domain"/>
    <property type="match status" value="1"/>
</dbReference>
<proteinExistence type="inferred from homology"/>
<reference evidence="5" key="2">
    <citation type="submission" date="2009-11" db="EMBL/GenBank/DDBJ databases">
        <title>The Genome Sequence of Allomyces macrogynus strain ATCC 38327.</title>
        <authorList>
            <consortium name="The Broad Institute Genome Sequencing Platform"/>
            <person name="Russ C."/>
            <person name="Cuomo C."/>
            <person name="Shea T."/>
            <person name="Young S.K."/>
            <person name="Zeng Q."/>
            <person name="Koehrsen M."/>
            <person name="Haas B."/>
            <person name="Borodovsky M."/>
            <person name="Guigo R."/>
            <person name="Alvarado L."/>
            <person name="Berlin A."/>
            <person name="Borenstein D."/>
            <person name="Chen Z."/>
            <person name="Engels R."/>
            <person name="Freedman E."/>
            <person name="Gellesch M."/>
            <person name="Goldberg J."/>
            <person name="Griggs A."/>
            <person name="Gujja S."/>
            <person name="Heiman D."/>
            <person name="Hepburn T."/>
            <person name="Howarth C."/>
            <person name="Jen D."/>
            <person name="Larson L."/>
            <person name="Lewis B."/>
            <person name="Mehta T."/>
            <person name="Park D."/>
            <person name="Pearson M."/>
            <person name="Roberts A."/>
            <person name="Saif S."/>
            <person name="Shenoy N."/>
            <person name="Sisk P."/>
            <person name="Stolte C."/>
            <person name="Sykes S."/>
            <person name="Walk T."/>
            <person name="White J."/>
            <person name="Yandava C."/>
            <person name="Burger G."/>
            <person name="Gray M.W."/>
            <person name="Holland P.W.H."/>
            <person name="King N."/>
            <person name="Lang F.B.F."/>
            <person name="Roger A.J."/>
            <person name="Ruiz-Trillo I."/>
            <person name="Lander E."/>
            <person name="Nusbaum C."/>
        </authorList>
    </citation>
    <scope>NUCLEOTIDE SEQUENCE [LARGE SCALE GENOMIC DNA]</scope>
    <source>
        <strain evidence="5">ATCC 38327</strain>
    </source>
</reference>
<accession>A0A0L0SY39</accession>
<dbReference type="eggNOG" id="KOG1208">
    <property type="taxonomic scope" value="Eukaryota"/>
</dbReference>
<sequence>MSTSPSAPTNRTMPQTALITGATGGIGYATAKLFLERVDLFDLVIITGRSQAKADAAVASLRAETKCAPERLTSIVLELPCPDLDAVTTDLRRVLGDRKLDVLVNNAGAAATAPSSMMGVDATFAQNHLGVMALTLHLLPEMADDGRARIVTVASSLHTRVPDTLPDPVEASKQPKSAAGPHYDGLHTYSVSKLYNVWFARQLARLLTGTDRVASPTLQAHLARLQPTATSVYLCPGFIPTTGLARQSGFLRSILMHYVLPWFPFTTTVEDGAARILFAATATADGGGSLSGHMVQGKPPAVVDEVRGVPAHAKNVAKARECWNKSCEVLGRPEWKVVVAEEKVEK</sequence>
<dbReference type="OrthoDB" id="542013at2759"/>
<gene>
    <name evidence="4" type="ORF">AMAG_11883</name>
</gene>
<dbReference type="Pfam" id="PF00106">
    <property type="entry name" value="adh_short"/>
    <property type="match status" value="1"/>
</dbReference>
<reference evidence="4 5" key="1">
    <citation type="submission" date="2009-11" db="EMBL/GenBank/DDBJ databases">
        <title>Annotation of Allomyces macrogynus ATCC 38327.</title>
        <authorList>
            <consortium name="The Broad Institute Genome Sequencing Platform"/>
            <person name="Russ C."/>
            <person name="Cuomo C."/>
            <person name="Burger G."/>
            <person name="Gray M.W."/>
            <person name="Holland P.W.H."/>
            <person name="King N."/>
            <person name="Lang F.B.F."/>
            <person name="Roger A.J."/>
            <person name="Ruiz-Trillo I."/>
            <person name="Young S.K."/>
            <person name="Zeng Q."/>
            <person name="Gargeya S."/>
            <person name="Fitzgerald M."/>
            <person name="Haas B."/>
            <person name="Abouelleil A."/>
            <person name="Alvarado L."/>
            <person name="Arachchi H.M."/>
            <person name="Berlin A."/>
            <person name="Chapman S.B."/>
            <person name="Gearin G."/>
            <person name="Goldberg J."/>
            <person name="Griggs A."/>
            <person name="Gujja S."/>
            <person name="Hansen M."/>
            <person name="Heiman D."/>
            <person name="Howarth C."/>
            <person name="Larimer J."/>
            <person name="Lui A."/>
            <person name="MacDonald P.J.P."/>
            <person name="McCowen C."/>
            <person name="Montmayeur A."/>
            <person name="Murphy C."/>
            <person name="Neiman D."/>
            <person name="Pearson M."/>
            <person name="Priest M."/>
            <person name="Roberts A."/>
            <person name="Saif S."/>
            <person name="Shea T."/>
            <person name="Sisk P."/>
            <person name="Stolte C."/>
            <person name="Sykes S."/>
            <person name="Wortman J."/>
            <person name="Nusbaum C."/>
            <person name="Birren B."/>
        </authorList>
    </citation>
    <scope>NUCLEOTIDE SEQUENCE [LARGE SCALE GENOMIC DNA]</scope>
    <source>
        <strain evidence="4 5">ATCC 38327</strain>
    </source>
</reference>
<dbReference type="STRING" id="578462.A0A0L0SY39"/>
<protein>
    <submittedName>
        <fullName evidence="4">Uncharacterized protein</fullName>
    </submittedName>
</protein>
<comment type="similarity">
    <text evidence="1 3">Belongs to the short-chain dehydrogenases/reductases (SDR) family.</text>
</comment>
<dbReference type="PANTHER" id="PTHR24320">
    <property type="entry name" value="RETINOL DEHYDROGENASE"/>
    <property type="match status" value="1"/>
</dbReference>
<name>A0A0L0SY39_ALLM3</name>
<dbReference type="PANTHER" id="PTHR24320:SF283">
    <property type="entry name" value="RETINOL DEHYDROGENASE 11"/>
    <property type="match status" value="1"/>
</dbReference>
<dbReference type="SUPFAM" id="SSF51735">
    <property type="entry name" value="NAD(P)-binding Rossmann-fold domains"/>
    <property type="match status" value="1"/>
</dbReference>